<proteinExistence type="predicted"/>
<evidence type="ECO:0000313" key="2">
    <source>
        <dbReference type="Proteomes" id="UP000013201"/>
    </source>
</evidence>
<evidence type="ECO:0000313" key="1">
    <source>
        <dbReference type="EMBL" id="CCW19026.1"/>
    </source>
</evidence>
<accession>N1MQ08</accession>
<dbReference type="EMBL" id="CAVK010000167">
    <property type="protein sequence ID" value="CCW19026.1"/>
    <property type="molecule type" value="Genomic_DNA"/>
</dbReference>
<reference evidence="2" key="2">
    <citation type="submission" date="2013-04" db="EMBL/GenBank/DDBJ databases">
        <title>Bisphenol A degrading Sphingobium sp. strain BiD32.</title>
        <authorList>
            <person name="Nielsen J.L."/>
            <person name="Zhou N.A."/>
            <person name="Kjeldal H."/>
        </authorList>
    </citation>
    <scope>NUCLEOTIDE SEQUENCE [LARGE SCALE GENOMIC DNA]</scope>
    <source>
        <strain evidence="2">BiD32</strain>
    </source>
</reference>
<keyword evidence="2" id="KW-1185">Reference proteome</keyword>
<dbReference type="Proteomes" id="UP000013201">
    <property type="component" value="Unassembled WGS sequence"/>
</dbReference>
<sequence length="40" mass="4653">MIVDVAARHERHPLSRSYAFEYLTGRNHQKRPKKGDIATC</sequence>
<dbReference type="RefSeq" id="WP_006961386.1">
    <property type="nucleotide sequence ID" value="NZ_CAVK010000167.1"/>
</dbReference>
<organism evidence="1 2">
    <name type="scientific">Sphingobium indicum BiD32</name>
    <dbReference type="NCBI Taxonomy" id="1301087"/>
    <lineage>
        <taxon>Bacteria</taxon>
        <taxon>Pseudomonadati</taxon>
        <taxon>Pseudomonadota</taxon>
        <taxon>Alphaproteobacteria</taxon>
        <taxon>Sphingomonadales</taxon>
        <taxon>Sphingomonadaceae</taxon>
        <taxon>Sphingobium</taxon>
    </lineage>
</organism>
<name>N1MQ08_9SPHN</name>
<comment type="caution">
    <text evidence="1">The sequence shown here is derived from an EMBL/GenBank/DDBJ whole genome shotgun (WGS) entry which is preliminary data.</text>
</comment>
<reference evidence="1 2" key="1">
    <citation type="submission" date="2013-03" db="EMBL/GenBank/DDBJ databases">
        <authorList>
            <person name="Le V."/>
        </authorList>
    </citation>
    <scope>NUCLEOTIDE SEQUENCE [LARGE SCALE GENOMIC DNA]</scope>
    <source>
        <strain evidence="1 2">BiD32</strain>
    </source>
</reference>
<gene>
    <name evidence="1" type="ORF">EBBID32_33850</name>
</gene>
<dbReference type="AlphaFoldDB" id="N1MQ08"/>
<protein>
    <submittedName>
        <fullName evidence="1">Uncharacterized protein</fullName>
    </submittedName>
</protein>